<reference evidence="1 2" key="1">
    <citation type="submission" date="2015-09" db="EMBL/GenBank/DDBJ databases">
        <title>Genome announcement of multiple Pseudomonas syringae strains.</title>
        <authorList>
            <person name="Thakur S."/>
            <person name="Wang P.W."/>
            <person name="Gong Y."/>
            <person name="Weir B.S."/>
            <person name="Guttman D.S."/>
        </authorList>
    </citation>
    <scope>NUCLEOTIDE SEQUENCE [LARGE SCALE GENOMIC DNA]</scope>
    <source>
        <strain evidence="1 2">ICMP3962</strain>
    </source>
</reference>
<accession>A0A0Q0CP10</accession>
<dbReference type="RefSeq" id="WP_057433043.1">
    <property type="nucleotide sequence ID" value="NZ_LIHQ01000247.1"/>
</dbReference>
<evidence type="ECO:0000313" key="2">
    <source>
        <dbReference type="Proteomes" id="UP000050266"/>
    </source>
</evidence>
<sequence>MNTELTEEEIRRALFGSSEALVPAQVVVPEEPPSIVIVPPAAPKKPKSARTFTPKLKVSLRVDNEFEGATALFVHDADTLSKLQAELDATKAARKKFQYIGLVSIKSA</sequence>
<gene>
    <name evidence="1" type="ORF">ALO41_00780</name>
</gene>
<comment type="caution">
    <text evidence="1">The sequence shown here is derived from an EMBL/GenBank/DDBJ whole genome shotgun (WGS) entry which is preliminary data.</text>
</comment>
<dbReference type="EMBL" id="LJRQ01000262">
    <property type="protein sequence ID" value="KPZ10728.1"/>
    <property type="molecule type" value="Genomic_DNA"/>
</dbReference>
<name>A0A0Q0CP10_PSEA0</name>
<dbReference type="AlphaFoldDB" id="A0A0Q0CP10"/>
<organism evidence="1 2">
    <name type="scientific">Pseudomonas amygdali pv. ulmi</name>
    <dbReference type="NCBI Taxonomy" id="251720"/>
    <lineage>
        <taxon>Bacteria</taxon>
        <taxon>Pseudomonadati</taxon>
        <taxon>Pseudomonadota</taxon>
        <taxon>Gammaproteobacteria</taxon>
        <taxon>Pseudomonadales</taxon>
        <taxon>Pseudomonadaceae</taxon>
        <taxon>Pseudomonas</taxon>
        <taxon>Pseudomonas amygdali</taxon>
    </lineage>
</organism>
<dbReference type="Proteomes" id="UP000050266">
    <property type="component" value="Unassembled WGS sequence"/>
</dbReference>
<protein>
    <submittedName>
        <fullName evidence="1">Uncharacterized protein</fullName>
    </submittedName>
</protein>
<evidence type="ECO:0000313" key="1">
    <source>
        <dbReference type="EMBL" id="KPZ10728.1"/>
    </source>
</evidence>
<dbReference type="OrthoDB" id="7019385at2"/>
<proteinExistence type="predicted"/>
<dbReference type="PATRIC" id="fig|251720.4.peg.1005"/>